<feature type="signal peptide" evidence="10">
    <location>
        <begin position="1"/>
        <end position="26"/>
    </location>
</feature>
<dbReference type="AlphaFoldDB" id="A0A067H5L1"/>
<evidence type="ECO:0000313" key="12">
    <source>
        <dbReference type="Proteomes" id="UP000027120"/>
    </source>
</evidence>
<dbReference type="Proteomes" id="UP000027120">
    <property type="component" value="Unassembled WGS sequence"/>
</dbReference>
<accession>A0A067H5L1</accession>
<keyword evidence="5 9" id="KW-0378">Hydrolase</keyword>
<comment type="similarity">
    <text evidence="2 9">Belongs to the glycosyl hydrolase 28 family.</text>
</comment>
<evidence type="ECO:0000256" key="6">
    <source>
        <dbReference type="ARBA" id="ARBA00023295"/>
    </source>
</evidence>
<proteinExistence type="inferred from homology"/>
<evidence type="ECO:0000256" key="1">
    <source>
        <dbReference type="ARBA" id="ARBA00004191"/>
    </source>
</evidence>
<dbReference type="EMBL" id="KK784873">
    <property type="protein sequence ID" value="KDO87149.1"/>
    <property type="molecule type" value="Genomic_DNA"/>
</dbReference>
<keyword evidence="7" id="KW-0961">Cell wall biogenesis/degradation</keyword>
<keyword evidence="4" id="KW-0964">Secreted</keyword>
<dbReference type="GO" id="GO:0071555">
    <property type="term" value="P:cell wall organization"/>
    <property type="evidence" value="ECO:0007669"/>
    <property type="project" value="UniProtKB-KW"/>
</dbReference>
<gene>
    <name evidence="11" type="ORF">CISIN_1g043757mg</name>
</gene>
<evidence type="ECO:0000256" key="7">
    <source>
        <dbReference type="ARBA" id="ARBA00023316"/>
    </source>
</evidence>
<dbReference type="PaxDb" id="2711-XP_006480116.1"/>
<dbReference type="PANTHER" id="PTHR31375">
    <property type="match status" value="1"/>
</dbReference>
<comment type="subcellular location">
    <subcellularLocation>
        <location evidence="1">Secreted</location>
        <location evidence="1">Cell wall</location>
    </subcellularLocation>
</comment>
<sequence>MARQERFVVKAVLLLGLTFLSSVVQGAEPNYSLYFDVTKFGAEANGDKNNAQAFTETWAKACGSGAPAKVLIPSGTFLTGPVVFSGPCKSAITVEVRGIVKATTDLKEYADGDWILFENIDGLLLTGGGTFDGQGAASWKLKDSNPQHSATKCDLLPISIKFNHVNNSVVTGINSLNSKGFHILLVFCQNFTASNLNITAPDESPNTDGIHLSLSSLVNITNSKIGTGDDCVSIGHGSTDISVSRITCGPGHGISVGSLGNKPDEMDVNGITVFNCTLITTTNGLRIKTKRGSASLKASRIFYENIIMDKVKNPIIIDQNYGAKKNEPSRVKITDVHYKNIKGTSITNVGVNLNCSSVVPCDGVELVGVDLAFDVGSAKKAEANLPFSSSCANAEAKFEGKISPPPC</sequence>
<dbReference type="STRING" id="2711.A0A067H5L1"/>
<protein>
    <submittedName>
        <fullName evidence="11">Uncharacterized protein</fullName>
    </submittedName>
</protein>
<dbReference type="KEGG" id="cit:102626895"/>
<evidence type="ECO:0000256" key="8">
    <source>
        <dbReference type="PROSITE-ProRule" id="PRU10052"/>
    </source>
</evidence>
<keyword evidence="10" id="KW-0732">Signal</keyword>
<keyword evidence="6 9" id="KW-0326">Glycosidase</keyword>
<dbReference type="InterPro" id="IPR000743">
    <property type="entry name" value="Glyco_hydro_28"/>
</dbReference>
<evidence type="ECO:0000256" key="4">
    <source>
        <dbReference type="ARBA" id="ARBA00022525"/>
    </source>
</evidence>
<dbReference type="Gene3D" id="2.160.20.10">
    <property type="entry name" value="Single-stranded right-handed beta-helix, Pectin lyase-like"/>
    <property type="match status" value="1"/>
</dbReference>
<evidence type="ECO:0000256" key="9">
    <source>
        <dbReference type="RuleBase" id="RU361169"/>
    </source>
</evidence>
<keyword evidence="3" id="KW-0134">Cell wall</keyword>
<dbReference type="SUPFAM" id="SSF51126">
    <property type="entry name" value="Pectin lyase-like"/>
    <property type="match status" value="1"/>
</dbReference>
<feature type="active site" evidence="8">
    <location>
        <position position="252"/>
    </location>
</feature>
<dbReference type="InterPro" id="IPR011050">
    <property type="entry name" value="Pectin_lyase_fold/virulence"/>
</dbReference>
<keyword evidence="12" id="KW-1185">Reference proteome</keyword>
<dbReference type="GO" id="GO:0004650">
    <property type="term" value="F:polygalacturonase activity"/>
    <property type="evidence" value="ECO:0007669"/>
    <property type="project" value="InterPro"/>
</dbReference>
<dbReference type="FunFam" id="2.160.20.10:FF:000004">
    <property type="entry name" value="Pectin lyase-like superfamily protein"/>
    <property type="match status" value="1"/>
</dbReference>
<evidence type="ECO:0000256" key="3">
    <source>
        <dbReference type="ARBA" id="ARBA00022512"/>
    </source>
</evidence>
<dbReference type="PROSITE" id="PS00502">
    <property type="entry name" value="POLYGALACTURONASE"/>
    <property type="match status" value="1"/>
</dbReference>
<dbReference type="eggNOG" id="ENOG502QV2R">
    <property type="taxonomic scope" value="Eukaryota"/>
</dbReference>
<evidence type="ECO:0000256" key="10">
    <source>
        <dbReference type="SAM" id="SignalP"/>
    </source>
</evidence>
<feature type="chain" id="PRO_5001638398" evidence="10">
    <location>
        <begin position="27"/>
        <end position="407"/>
    </location>
</feature>
<dbReference type="Pfam" id="PF00295">
    <property type="entry name" value="Glyco_hydro_28"/>
    <property type="match status" value="1"/>
</dbReference>
<name>A0A067H5L1_CITSI</name>
<dbReference type="InterPro" id="IPR012334">
    <property type="entry name" value="Pectin_lyas_fold"/>
</dbReference>
<reference evidence="11 12" key="1">
    <citation type="submission" date="2014-04" db="EMBL/GenBank/DDBJ databases">
        <authorList>
            <consortium name="International Citrus Genome Consortium"/>
            <person name="Gmitter F."/>
            <person name="Chen C."/>
            <person name="Farmerie W."/>
            <person name="Harkins T."/>
            <person name="Desany B."/>
            <person name="Mohiuddin M."/>
            <person name="Kodira C."/>
            <person name="Borodovsky M."/>
            <person name="Lomsadze A."/>
            <person name="Burns P."/>
            <person name="Jenkins J."/>
            <person name="Prochnik S."/>
            <person name="Shu S."/>
            <person name="Chapman J."/>
            <person name="Pitluck S."/>
            <person name="Schmutz J."/>
            <person name="Rokhsar D."/>
        </authorList>
    </citation>
    <scope>NUCLEOTIDE SEQUENCE</scope>
</reference>
<evidence type="ECO:0000256" key="2">
    <source>
        <dbReference type="ARBA" id="ARBA00008834"/>
    </source>
</evidence>
<dbReference type="SMR" id="A0A067H5L1"/>
<evidence type="ECO:0000313" key="11">
    <source>
        <dbReference type="EMBL" id="KDO87149.1"/>
    </source>
</evidence>
<evidence type="ECO:0000256" key="5">
    <source>
        <dbReference type="ARBA" id="ARBA00022801"/>
    </source>
</evidence>
<organism evidence="11 12">
    <name type="scientific">Citrus sinensis</name>
    <name type="common">Sweet orange</name>
    <name type="synonym">Citrus aurantium var. sinensis</name>
    <dbReference type="NCBI Taxonomy" id="2711"/>
    <lineage>
        <taxon>Eukaryota</taxon>
        <taxon>Viridiplantae</taxon>
        <taxon>Streptophyta</taxon>
        <taxon>Embryophyta</taxon>
        <taxon>Tracheophyta</taxon>
        <taxon>Spermatophyta</taxon>
        <taxon>Magnoliopsida</taxon>
        <taxon>eudicotyledons</taxon>
        <taxon>Gunneridae</taxon>
        <taxon>Pentapetalae</taxon>
        <taxon>rosids</taxon>
        <taxon>malvids</taxon>
        <taxon>Sapindales</taxon>
        <taxon>Rutaceae</taxon>
        <taxon>Aurantioideae</taxon>
        <taxon>Citrus</taxon>
    </lineage>
</organism>
<dbReference type="GO" id="GO:0005975">
    <property type="term" value="P:carbohydrate metabolic process"/>
    <property type="evidence" value="ECO:0007669"/>
    <property type="project" value="InterPro"/>
</dbReference>